<proteinExistence type="predicted"/>
<feature type="region of interest" description="Disordered" evidence="1">
    <location>
        <begin position="125"/>
        <end position="144"/>
    </location>
</feature>
<feature type="region of interest" description="Disordered" evidence="1">
    <location>
        <begin position="542"/>
        <end position="567"/>
    </location>
</feature>
<dbReference type="SUPFAM" id="SSF140453">
    <property type="entry name" value="EsxAB dimer-like"/>
    <property type="match status" value="1"/>
</dbReference>
<feature type="compositionally biased region" description="Low complexity" evidence="1">
    <location>
        <begin position="375"/>
        <end position="390"/>
    </location>
</feature>
<evidence type="ECO:0000256" key="1">
    <source>
        <dbReference type="SAM" id="MobiDB-lite"/>
    </source>
</evidence>
<reference evidence="2 3" key="1">
    <citation type="submission" date="2019-07" db="EMBL/GenBank/DDBJ databases">
        <title>Complete Genome Sequence and Methylome Analysis of Nocardia otitidis-caviarum NEB252.</title>
        <authorList>
            <person name="Fomenkov A."/>
            <person name="Anton B.P."/>
            <person name="Vincze T."/>
            <person name="Roberts R.J."/>
        </authorList>
    </citation>
    <scope>NUCLEOTIDE SEQUENCE [LARGE SCALE GENOMIC DNA]</scope>
    <source>
        <strain evidence="2 3">NEB252</strain>
    </source>
</reference>
<feature type="compositionally biased region" description="Gly residues" evidence="1">
    <location>
        <begin position="487"/>
        <end position="503"/>
    </location>
</feature>
<dbReference type="GeneID" id="80335960"/>
<protein>
    <submittedName>
        <fullName evidence="2">Uncharacterized protein</fullName>
    </submittedName>
</protein>
<feature type="compositionally biased region" description="Gly residues" evidence="1">
    <location>
        <begin position="342"/>
        <end position="374"/>
    </location>
</feature>
<dbReference type="KEGG" id="nod:FOH10_26730"/>
<feature type="region of interest" description="Disordered" evidence="1">
    <location>
        <begin position="330"/>
        <end position="460"/>
    </location>
</feature>
<dbReference type="Proteomes" id="UP000317039">
    <property type="component" value="Chromosome"/>
</dbReference>
<dbReference type="RefSeq" id="WP_143982783.1">
    <property type="nucleotide sequence ID" value="NZ_CP041695.1"/>
</dbReference>
<evidence type="ECO:0000313" key="3">
    <source>
        <dbReference type="Proteomes" id="UP000317039"/>
    </source>
</evidence>
<accession>A0A516NSA7</accession>
<feature type="compositionally biased region" description="Low complexity" evidence="1">
    <location>
        <begin position="444"/>
        <end position="460"/>
    </location>
</feature>
<dbReference type="EMBL" id="CP041695">
    <property type="protein sequence ID" value="QDP81790.1"/>
    <property type="molecule type" value="Genomic_DNA"/>
</dbReference>
<dbReference type="Gene3D" id="1.10.287.1060">
    <property type="entry name" value="ESAT-6-like"/>
    <property type="match status" value="1"/>
</dbReference>
<dbReference type="InterPro" id="IPR036689">
    <property type="entry name" value="ESAT-6-like_sf"/>
</dbReference>
<feature type="region of interest" description="Disordered" evidence="1">
    <location>
        <begin position="484"/>
        <end position="511"/>
    </location>
</feature>
<gene>
    <name evidence="2" type="ORF">FOH10_26730</name>
</gene>
<evidence type="ECO:0000313" key="2">
    <source>
        <dbReference type="EMBL" id="QDP81790.1"/>
    </source>
</evidence>
<dbReference type="AlphaFoldDB" id="A0A516NSA7"/>
<name>A0A516NSA7_9NOCA</name>
<organism evidence="2 3">
    <name type="scientific">Nocardia otitidiscaviarum</name>
    <dbReference type="NCBI Taxonomy" id="1823"/>
    <lineage>
        <taxon>Bacteria</taxon>
        <taxon>Bacillati</taxon>
        <taxon>Actinomycetota</taxon>
        <taxon>Actinomycetes</taxon>
        <taxon>Mycobacteriales</taxon>
        <taxon>Nocardiaceae</taxon>
        <taxon>Nocardia</taxon>
    </lineage>
</organism>
<sequence>MAEGDNPWTGLAQQAQQGQLRITETAAREAANFAADSVHSLTSVGMYVSFVKEHKGFSDNNHLQKALALASRFDAQGRRLEESLGKFIDLVTAMGETLMIAGKLYDDAETDSEAAFDGLGPAAAERDRSMLGPSPRYGQIEVPMPDGRKTAAEILSSNYSDVKAVGTGADDPNLHFDDRYADPIDPEDPNGHTGQWFQTAREGMDPQKVANSSGDWRWIADRIDEDFDNLTGRLERIEQDEQWSGQGAAAAIAAAKRFKAQANDLTTDMRSISRNLLYAAEWLWGTQQSLPRNVGQYSPEIQESLVQSAIQGWKRYYIPGLTASSLAIPKLADPTAPPPSLDGGGNNNGGNTNGGNNSGGGTGGGGTGGGGGGLSADLQRQLAAAQQAGLRPDAANGSPRPNTPSPDANRDPRGSQSDSRTGGQHGQQIEQQVQSAVDQGMRSAQQAAEQAQQALAQQAQNDARNQLANAPLAGMPAALNDLAKKVGAGGPKGGGGAPGGGGPQTQLSANSPASKLFPRAALSVDAVGTVRAGLATGAGMPMSGPMGPAGAPGAGAQNQGKEHKRPDFLDSDEHLADAIGEPPIVAKPVVEG</sequence>
<feature type="compositionally biased region" description="Low complexity" evidence="1">
    <location>
        <begin position="542"/>
        <end position="556"/>
    </location>
</feature>